<dbReference type="InterPro" id="IPR002177">
    <property type="entry name" value="DPS_DNA-bd"/>
</dbReference>
<dbReference type="EMBL" id="JBHSZH010000005">
    <property type="protein sequence ID" value="MFC7080526.1"/>
    <property type="molecule type" value="Genomic_DNA"/>
</dbReference>
<protein>
    <submittedName>
        <fullName evidence="3">DNA starvation/stationary phase protection protein DpsA</fullName>
        <ecNumber evidence="3">1.16.-.-</ecNumber>
    </submittedName>
</protein>
<dbReference type="Pfam" id="PF00210">
    <property type="entry name" value="Ferritin"/>
    <property type="match status" value="1"/>
</dbReference>
<evidence type="ECO:0000256" key="1">
    <source>
        <dbReference type="ARBA" id="ARBA00009497"/>
    </source>
</evidence>
<dbReference type="InterPro" id="IPR012347">
    <property type="entry name" value="Ferritin-like"/>
</dbReference>
<dbReference type="RefSeq" id="WP_276281624.1">
    <property type="nucleotide sequence ID" value="NZ_CP119809.1"/>
</dbReference>
<accession>A0ABD5WPC8</accession>
<name>A0ABD5WPC8_9EURY</name>
<dbReference type="InterPro" id="IPR009078">
    <property type="entry name" value="Ferritin-like_SF"/>
</dbReference>
<organism evidence="3 4">
    <name type="scientific">Halorussus caseinilyticus</name>
    <dbReference type="NCBI Taxonomy" id="3034025"/>
    <lineage>
        <taxon>Archaea</taxon>
        <taxon>Methanobacteriati</taxon>
        <taxon>Methanobacteriota</taxon>
        <taxon>Stenosarchaea group</taxon>
        <taxon>Halobacteria</taxon>
        <taxon>Halobacteriales</taxon>
        <taxon>Haladaptataceae</taxon>
        <taxon>Halorussus</taxon>
    </lineage>
</organism>
<reference evidence="3 4" key="1">
    <citation type="journal article" date="2019" name="Int. J. Syst. Evol. Microbiol.">
        <title>The Global Catalogue of Microorganisms (GCM) 10K type strain sequencing project: providing services to taxonomists for standard genome sequencing and annotation.</title>
        <authorList>
            <consortium name="The Broad Institute Genomics Platform"/>
            <consortium name="The Broad Institute Genome Sequencing Center for Infectious Disease"/>
            <person name="Wu L."/>
            <person name="Ma J."/>
        </authorList>
    </citation>
    <scope>NUCLEOTIDE SEQUENCE [LARGE SCALE GENOMIC DNA]</scope>
    <source>
        <strain evidence="3 4">DT72</strain>
    </source>
</reference>
<dbReference type="Gene3D" id="1.20.1260.10">
    <property type="match status" value="1"/>
</dbReference>
<dbReference type="InterPro" id="IPR008331">
    <property type="entry name" value="Ferritin_DPS_dom"/>
</dbReference>
<gene>
    <name evidence="3" type="primary">dpsA</name>
    <name evidence="3" type="ORF">ACFQJ6_10755</name>
</gene>
<dbReference type="PIRSF" id="PIRSF005900">
    <property type="entry name" value="Dps"/>
    <property type="match status" value="1"/>
</dbReference>
<evidence type="ECO:0000313" key="3">
    <source>
        <dbReference type="EMBL" id="MFC7080526.1"/>
    </source>
</evidence>
<proteinExistence type="inferred from homology"/>
<dbReference type="PANTHER" id="PTHR42932:SF1">
    <property type="entry name" value="GENERAL STRESS PROTEIN 20U"/>
    <property type="match status" value="1"/>
</dbReference>
<dbReference type="PANTHER" id="PTHR42932">
    <property type="entry name" value="GENERAL STRESS PROTEIN 20U"/>
    <property type="match status" value="1"/>
</dbReference>
<dbReference type="EC" id="1.16.-.-" evidence="3"/>
<dbReference type="SUPFAM" id="SSF47240">
    <property type="entry name" value="Ferritin-like"/>
    <property type="match status" value="1"/>
</dbReference>
<comment type="caution">
    <text evidence="3">The sequence shown here is derived from an EMBL/GenBank/DDBJ whole genome shotgun (WGS) entry which is preliminary data.</text>
</comment>
<comment type="similarity">
    <text evidence="1">Belongs to the Dps family.</text>
</comment>
<evidence type="ECO:0000313" key="4">
    <source>
        <dbReference type="Proteomes" id="UP001596407"/>
    </source>
</evidence>
<keyword evidence="3" id="KW-0560">Oxidoreductase</keyword>
<keyword evidence="4" id="KW-1185">Reference proteome</keyword>
<dbReference type="InterPro" id="IPR054862">
    <property type="entry name" value="DNA_prot_starvation"/>
</dbReference>
<dbReference type="AlphaFoldDB" id="A0ABD5WPC8"/>
<dbReference type="GO" id="GO:0016491">
    <property type="term" value="F:oxidoreductase activity"/>
    <property type="evidence" value="ECO:0007669"/>
    <property type="project" value="UniProtKB-KW"/>
</dbReference>
<evidence type="ECO:0000259" key="2">
    <source>
        <dbReference type="Pfam" id="PF00210"/>
    </source>
</evidence>
<dbReference type="CDD" id="cd01043">
    <property type="entry name" value="DPS"/>
    <property type="match status" value="1"/>
</dbReference>
<dbReference type="NCBIfam" id="NF041388">
    <property type="entry name" value="DNAstvprot_Halo"/>
    <property type="match status" value="1"/>
</dbReference>
<feature type="domain" description="Ferritin/DPS" evidence="2">
    <location>
        <begin position="31"/>
        <end position="171"/>
    </location>
</feature>
<dbReference type="GeneID" id="79302833"/>
<dbReference type="Proteomes" id="UP001596407">
    <property type="component" value="Unassembled WGS sequence"/>
</dbReference>
<sequence>MSQQRQVLQQAGTVEGNAVRFDAEKAEQVVEALNADLSATYVLYHQLRKHHWNVAGAQSGELRRFLGEAAADAQRHADALARRIGAIGGVPVSGPAAFERHSPVPFEGEDVYDVRTSLENDLEAYGDLIESVSSHIELAESLGDHATGTLLRNQLVDLESRAHAIDGFLGHDSLTLWG</sequence>